<gene>
    <name evidence="1" type="ORF">KGM_206591</name>
</gene>
<sequence length="61" mass="7102">MVEKVLDYVAISSIRVSNRTRNYSNIHNGMSHGNWYLLDRSCQPWIIPVPIHGFLQQAVYI</sequence>
<evidence type="ECO:0000313" key="2">
    <source>
        <dbReference type="Proteomes" id="UP000007151"/>
    </source>
</evidence>
<proteinExistence type="predicted"/>
<protein>
    <submittedName>
        <fullName evidence="1">Uncharacterized protein</fullName>
    </submittedName>
</protein>
<reference evidence="1 2" key="1">
    <citation type="journal article" date="2011" name="Cell">
        <title>The monarch butterfly genome yields insights into long-distance migration.</title>
        <authorList>
            <person name="Zhan S."/>
            <person name="Merlin C."/>
            <person name="Boore J.L."/>
            <person name="Reppert S.M."/>
        </authorList>
    </citation>
    <scope>NUCLEOTIDE SEQUENCE [LARGE SCALE GENOMIC DNA]</scope>
    <source>
        <strain evidence="1">F-2</strain>
    </source>
</reference>
<comment type="caution">
    <text evidence="1">The sequence shown here is derived from an EMBL/GenBank/DDBJ whole genome shotgun (WGS) entry which is preliminary data.</text>
</comment>
<organism evidence="1 2">
    <name type="scientific">Danaus plexippus plexippus</name>
    <dbReference type="NCBI Taxonomy" id="278856"/>
    <lineage>
        <taxon>Eukaryota</taxon>
        <taxon>Metazoa</taxon>
        <taxon>Ecdysozoa</taxon>
        <taxon>Arthropoda</taxon>
        <taxon>Hexapoda</taxon>
        <taxon>Insecta</taxon>
        <taxon>Pterygota</taxon>
        <taxon>Neoptera</taxon>
        <taxon>Endopterygota</taxon>
        <taxon>Lepidoptera</taxon>
        <taxon>Glossata</taxon>
        <taxon>Ditrysia</taxon>
        <taxon>Papilionoidea</taxon>
        <taxon>Nymphalidae</taxon>
        <taxon>Danainae</taxon>
        <taxon>Danaini</taxon>
        <taxon>Danaina</taxon>
        <taxon>Danaus</taxon>
        <taxon>Danaus</taxon>
    </lineage>
</organism>
<dbReference type="KEGG" id="dpl:KGM_206591"/>
<dbReference type="Proteomes" id="UP000007151">
    <property type="component" value="Unassembled WGS sequence"/>
</dbReference>
<accession>A0A212F2E1</accession>
<dbReference type="InParanoid" id="A0A212F2E1"/>
<dbReference type="EMBL" id="AGBW02010756">
    <property type="protein sequence ID" value="OWR47893.1"/>
    <property type="molecule type" value="Genomic_DNA"/>
</dbReference>
<dbReference type="AlphaFoldDB" id="A0A212F2E1"/>
<evidence type="ECO:0000313" key="1">
    <source>
        <dbReference type="EMBL" id="OWR47893.1"/>
    </source>
</evidence>
<name>A0A212F2E1_DANPL</name>
<keyword evidence="2" id="KW-1185">Reference proteome</keyword>